<accession>A0ABV0ZQL5</accession>
<evidence type="ECO:0000313" key="2">
    <source>
        <dbReference type="EMBL" id="MEQ2308072.1"/>
    </source>
</evidence>
<comment type="caution">
    <text evidence="2">The sequence shown here is derived from an EMBL/GenBank/DDBJ whole genome shotgun (WGS) entry which is preliminary data.</text>
</comment>
<evidence type="ECO:0000256" key="1">
    <source>
        <dbReference type="SAM" id="MobiDB-lite"/>
    </source>
</evidence>
<feature type="compositionally biased region" description="Polar residues" evidence="1">
    <location>
        <begin position="96"/>
        <end position="106"/>
    </location>
</feature>
<keyword evidence="3" id="KW-1185">Reference proteome</keyword>
<proteinExistence type="predicted"/>
<evidence type="ECO:0000313" key="3">
    <source>
        <dbReference type="Proteomes" id="UP001469553"/>
    </source>
</evidence>
<dbReference type="Proteomes" id="UP001469553">
    <property type="component" value="Unassembled WGS sequence"/>
</dbReference>
<dbReference type="EMBL" id="JAHRIP010068177">
    <property type="protein sequence ID" value="MEQ2308072.1"/>
    <property type="molecule type" value="Genomic_DNA"/>
</dbReference>
<feature type="region of interest" description="Disordered" evidence="1">
    <location>
        <begin position="70"/>
        <end position="106"/>
    </location>
</feature>
<protein>
    <submittedName>
        <fullName evidence="2">Uncharacterized protein</fullName>
    </submittedName>
</protein>
<reference evidence="2 3" key="1">
    <citation type="submission" date="2021-06" db="EMBL/GenBank/DDBJ databases">
        <authorList>
            <person name="Palmer J.M."/>
        </authorList>
    </citation>
    <scope>NUCLEOTIDE SEQUENCE [LARGE SCALE GENOMIC DNA]</scope>
    <source>
        <strain evidence="2 3">AS_MEX2019</strain>
        <tissue evidence="2">Muscle</tissue>
    </source>
</reference>
<gene>
    <name evidence="2" type="ORF">AMECASPLE_024518</name>
</gene>
<sequence length="106" mass="12090">MVPPESCRSVLRSPDVPRKPPEGGILNRVYIYGAERQRSNRVQRRTDRLTTGPSSRGLVQIILHRWRKKASQGHKPLSSASSPAQTHCLQPEEHQSINTSNFRFDF</sequence>
<feature type="region of interest" description="Disordered" evidence="1">
    <location>
        <begin position="1"/>
        <end position="24"/>
    </location>
</feature>
<feature type="compositionally biased region" description="Polar residues" evidence="1">
    <location>
        <begin position="78"/>
        <end position="88"/>
    </location>
</feature>
<name>A0ABV0ZQL5_9TELE</name>
<organism evidence="2 3">
    <name type="scientific">Ameca splendens</name>
    <dbReference type="NCBI Taxonomy" id="208324"/>
    <lineage>
        <taxon>Eukaryota</taxon>
        <taxon>Metazoa</taxon>
        <taxon>Chordata</taxon>
        <taxon>Craniata</taxon>
        <taxon>Vertebrata</taxon>
        <taxon>Euteleostomi</taxon>
        <taxon>Actinopterygii</taxon>
        <taxon>Neopterygii</taxon>
        <taxon>Teleostei</taxon>
        <taxon>Neoteleostei</taxon>
        <taxon>Acanthomorphata</taxon>
        <taxon>Ovalentaria</taxon>
        <taxon>Atherinomorphae</taxon>
        <taxon>Cyprinodontiformes</taxon>
        <taxon>Goodeidae</taxon>
        <taxon>Ameca</taxon>
    </lineage>
</organism>